<dbReference type="GO" id="GO:0003746">
    <property type="term" value="F:translation elongation factor activity"/>
    <property type="evidence" value="ECO:0007669"/>
    <property type="project" value="UniProtKB-KW"/>
</dbReference>
<feature type="domain" description="Translation elongation factor EFTs/EF1B dimerisation" evidence="7">
    <location>
        <begin position="71"/>
        <end position="286"/>
    </location>
</feature>
<feature type="region of interest" description="Involved in Mg(2+) ion dislocation from EF-Tu" evidence="6">
    <location>
        <begin position="80"/>
        <end position="83"/>
    </location>
</feature>
<evidence type="ECO:0000256" key="6">
    <source>
        <dbReference type="HAMAP-Rule" id="MF_00050"/>
    </source>
</evidence>
<dbReference type="RefSeq" id="WP_209700598.1">
    <property type="nucleotide sequence ID" value="NZ_JAGGLM010000001.1"/>
</dbReference>
<dbReference type="Gene3D" id="1.10.8.10">
    <property type="entry name" value="DNA helicase RuvA subunit, C-terminal domain"/>
    <property type="match status" value="1"/>
</dbReference>
<gene>
    <name evidence="6" type="primary">tsf</name>
    <name evidence="8" type="ORF">J2Z42_000317</name>
</gene>
<comment type="function">
    <text evidence="5 6">Associates with the EF-Tu.GDP complex and induces the exchange of GDP to GTP. It remains bound to the aminoacyl-tRNA.EF-Tu.GTP complex up to the GTP hydrolysis stage on the ribosome.</text>
</comment>
<dbReference type="EMBL" id="JAGGLM010000001">
    <property type="protein sequence ID" value="MBP2031652.1"/>
    <property type="molecule type" value="Genomic_DNA"/>
</dbReference>
<keyword evidence="9" id="KW-1185">Reference proteome</keyword>
<evidence type="ECO:0000256" key="4">
    <source>
        <dbReference type="ARBA" id="ARBA00022917"/>
    </source>
</evidence>
<dbReference type="SUPFAM" id="SSF54713">
    <property type="entry name" value="Elongation factor Ts (EF-Ts), dimerisation domain"/>
    <property type="match status" value="2"/>
</dbReference>
<proteinExistence type="inferred from homology"/>
<keyword evidence="6" id="KW-0963">Cytoplasm</keyword>
<evidence type="ECO:0000313" key="9">
    <source>
        <dbReference type="Proteomes" id="UP001519307"/>
    </source>
</evidence>
<dbReference type="InterPro" id="IPR018101">
    <property type="entry name" value="Transl_elong_Ts_CS"/>
</dbReference>
<evidence type="ECO:0000256" key="2">
    <source>
        <dbReference type="ARBA" id="ARBA00016956"/>
    </source>
</evidence>
<evidence type="ECO:0000256" key="5">
    <source>
        <dbReference type="ARBA" id="ARBA00025453"/>
    </source>
</evidence>
<comment type="caution">
    <text evidence="8">The sequence shown here is derived from an EMBL/GenBank/DDBJ whole genome shotgun (WGS) entry which is preliminary data.</text>
</comment>
<dbReference type="InterPro" id="IPR036402">
    <property type="entry name" value="EF-Ts_dimer_sf"/>
</dbReference>
<evidence type="ECO:0000259" key="7">
    <source>
        <dbReference type="Pfam" id="PF00889"/>
    </source>
</evidence>
<reference evidence="8 9" key="1">
    <citation type="submission" date="2021-03" db="EMBL/GenBank/DDBJ databases">
        <title>Genomic Encyclopedia of Type Strains, Phase IV (KMG-IV): sequencing the most valuable type-strain genomes for metagenomic binning, comparative biology and taxonomic classification.</title>
        <authorList>
            <person name="Goeker M."/>
        </authorList>
    </citation>
    <scope>NUCLEOTIDE SEQUENCE [LARGE SCALE GENOMIC DNA]</scope>
    <source>
        <strain evidence="8 9">DSM 28783</strain>
    </source>
</reference>
<dbReference type="NCBIfam" id="TIGR00116">
    <property type="entry name" value="tsf"/>
    <property type="match status" value="1"/>
</dbReference>
<keyword evidence="3 6" id="KW-0251">Elongation factor</keyword>
<dbReference type="HAMAP" id="MF_00050">
    <property type="entry name" value="EF_Ts"/>
    <property type="match status" value="1"/>
</dbReference>
<dbReference type="InterPro" id="IPR009060">
    <property type="entry name" value="UBA-like_sf"/>
</dbReference>
<evidence type="ECO:0000256" key="1">
    <source>
        <dbReference type="ARBA" id="ARBA00005532"/>
    </source>
</evidence>
<sequence length="306" mass="34174">MITAKMVKDLRERTGAGMMNCKKALSESNGDMEKAIEVLREKGLAAAAKKAGRIAAEGLVVTYISDDKKVGSIVEINCETDFVSVNDTFVNFSNTIAKQASNTNANTVEEFVKEKYALDETKDISQALTDLIAKLGENMAVRRFKKFSVEKGIIESYTHGDGRIGVLVKLECDKESEILQEVAKDVAMQVAAANPICLDETSVDKDVLEKEKEIYKTQALNEGKPEKIIEKMVLGKVKKYYKENCLVDQVWIKDSDLTISKYLQNKSKEIGSTIKIADFVRFEKGEGIEKKQEDFAEEVRKQMEGK</sequence>
<accession>A0ABS4KNN1</accession>
<dbReference type="PROSITE" id="PS01126">
    <property type="entry name" value="EF_TS_1"/>
    <property type="match status" value="1"/>
</dbReference>
<dbReference type="InterPro" id="IPR014039">
    <property type="entry name" value="Transl_elong_EFTs/EF1B_dimer"/>
</dbReference>
<dbReference type="Proteomes" id="UP001519307">
    <property type="component" value="Unassembled WGS sequence"/>
</dbReference>
<dbReference type="SUPFAM" id="SSF46934">
    <property type="entry name" value="UBA-like"/>
    <property type="match status" value="1"/>
</dbReference>
<dbReference type="CDD" id="cd14275">
    <property type="entry name" value="UBA_EF-Ts"/>
    <property type="match status" value="1"/>
</dbReference>
<dbReference type="PANTHER" id="PTHR11741:SF0">
    <property type="entry name" value="ELONGATION FACTOR TS, MITOCHONDRIAL"/>
    <property type="match status" value="1"/>
</dbReference>
<name>A0ABS4KNN1_9CLOT</name>
<evidence type="ECO:0000313" key="8">
    <source>
        <dbReference type="EMBL" id="MBP2031652.1"/>
    </source>
</evidence>
<comment type="subcellular location">
    <subcellularLocation>
        <location evidence="6">Cytoplasm</location>
    </subcellularLocation>
</comment>
<dbReference type="Gene3D" id="3.30.479.20">
    <property type="entry name" value="Elongation factor Ts, dimerisation domain"/>
    <property type="match status" value="2"/>
</dbReference>
<dbReference type="InterPro" id="IPR001816">
    <property type="entry name" value="Transl_elong_EFTs/EF1B"/>
</dbReference>
<evidence type="ECO:0000256" key="3">
    <source>
        <dbReference type="ARBA" id="ARBA00022768"/>
    </source>
</evidence>
<dbReference type="Gene3D" id="1.10.286.20">
    <property type="match status" value="1"/>
</dbReference>
<dbReference type="PANTHER" id="PTHR11741">
    <property type="entry name" value="ELONGATION FACTOR TS"/>
    <property type="match status" value="1"/>
</dbReference>
<dbReference type="Pfam" id="PF00889">
    <property type="entry name" value="EF_TS"/>
    <property type="match status" value="1"/>
</dbReference>
<protein>
    <recommendedName>
        <fullName evidence="2 6">Elongation factor Ts</fullName>
        <shortName evidence="6">EF-Ts</shortName>
    </recommendedName>
</protein>
<organism evidence="8 9">
    <name type="scientific">Clostridium algifaecis</name>
    <dbReference type="NCBI Taxonomy" id="1472040"/>
    <lineage>
        <taxon>Bacteria</taxon>
        <taxon>Bacillati</taxon>
        <taxon>Bacillota</taxon>
        <taxon>Clostridia</taxon>
        <taxon>Eubacteriales</taxon>
        <taxon>Clostridiaceae</taxon>
        <taxon>Clostridium</taxon>
    </lineage>
</organism>
<comment type="similarity">
    <text evidence="1 6">Belongs to the EF-Ts family.</text>
</comment>
<keyword evidence="4 6" id="KW-0648">Protein biosynthesis</keyword>